<dbReference type="InterPro" id="IPR025110">
    <property type="entry name" value="AMP-bd_C"/>
</dbReference>
<dbReference type="Gene3D" id="2.30.38.10">
    <property type="entry name" value="Luciferase, Domain 3"/>
    <property type="match status" value="2"/>
</dbReference>
<dbReference type="InterPro" id="IPR010071">
    <property type="entry name" value="AA_adenyl_dom"/>
</dbReference>
<dbReference type="SUPFAM" id="SSF47336">
    <property type="entry name" value="ACP-like"/>
    <property type="match status" value="4"/>
</dbReference>
<dbReference type="NCBIfam" id="TIGR01733">
    <property type="entry name" value="AA-adenyl-dom"/>
    <property type="match status" value="4"/>
</dbReference>
<feature type="region of interest" description="Disordered" evidence="6">
    <location>
        <begin position="958"/>
        <end position="979"/>
    </location>
</feature>
<dbReference type="CDD" id="cd12117">
    <property type="entry name" value="A_NRPS_Srf_like"/>
    <property type="match status" value="1"/>
</dbReference>
<accession>A0ABV3LXI4</accession>
<dbReference type="Pfam" id="PF13193">
    <property type="entry name" value="AMP-binding_C"/>
    <property type="match status" value="3"/>
</dbReference>
<keyword evidence="9" id="KW-1185">Reference proteome</keyword>
<dbReference type="Gene3D" id="3.30.559.10">
    <property type="entry name" value="Chloramphenicol acetyltransferase-like domain"/>
    <property type="match status" value="5"/>
</dbReference>
<dbReference type="NCBIfam" id="TIGR01720">
    <property type="entry name" value="NRPS-para261"/>
    <property type="match status" value="1"/>
</dbReference>
<dbReference type="RefSeq" id="WP_359779919.1">
    <property type="nucleotide sequence ID" value="NZ_JBEYRR010000007.1"/>
</dbReference>
<dbReference type="CDD" id="cd19540">
    <property type="entry name" value="LCL_NRPS-like"/>
    <property type="match status" value="3"/>
</dbReference>
<dbReference type="InterPro" id="IPR006162">
    <property type="entry name" value="Ppantetheine_attach_site"/>
</dbReference>
<evidence type="ECO:0000256" key="5">
    <source>
        <dbReference type="ARBA" id="ARBA00023194"/>
    </source>
</evidence>
<dbReference type="Gene3D" id="3.30.559.30">
    <property type="entry name" value="Nonribosomal peptide synthetase, condensation domain"/>
    <property type="match status" value="5"/>
</dbReference>
<dbReference type="InterPro" id="IPR042099">
    <property type="entry name" value="ANL_N_sf"/>
</dbReference>
<feature type="domain" description="Carrier" evidence="7">
    <location>
        <begin position="3118"/>
        <end position="3193"/>
    </location>
</feature>
<evidence type="ECO:0000313" key="8">
    <source>
        <dbReference type="EMBL" id="MEW2364149.1"/>
    </source>
</evidence>
<dbReference type="InterPro" id="IPR010060">
    <property type="entry name" value="NRPS_synth"/>
</dbReference>
<evidence type="ECO:0000313" key="9">
    <source>
        <dbReference type="Proteomes" id="UP001553843"/>
    </source>
</evidence>
<dbReference type="PANTHER" id="PTHR45527">
    <property type="entry name" value="NONRIBOSOMAL PEPTIDE SYNTHETASE"/>
    <property type="match status" value="1"/>
</dbReference>
<keyword evidence="4" id="KW-0677">Repeat</keyword>
<protein>
    <submittedName>
        <fullName evidence="8">Amino acid adenylation domain-containing protein</fullName>
    </submittedName>
</protein>
<dbReference type="Gene3D" id="3.40.50.980">
    <property type="match status" value="4"/>
</dbReference>
<dbReference type="Pfam" id="PF00550">
    <property type="entry name" value="PP-binding"/>
    <property type="match status" value="4"/>
</dbReference>
<organism evidence="8 9">
    <name type="scientific">Streptomyces huasconensis</name>
    <dbReference type="NCBI Taxonomy" id="1854574"/>
    <lineage>
        <taxon>Bacteria</taxon>
        <taxon>Bacillati</taxon>
        <taxon>Actinomycetota</taxon>
        <taxon>Actinomycetes</taxon>
        <taxon>Kitasatosporales</taxon>
        <taxon>Streptomycetaceae</taxon>
        <taxon>Streptomyces</taxon>
    </lineage>
</organism>
<dbReference type="PROSITE" id="PS00012">
    <property type="entry name" value="PHOSPHOPANTETHEINE"/>
    <property type="match status" value="2"/>
</dbReference>
<name>A0ABV3LXI4_9ACTN</name>
<dbReference type="Gene3D" id="3.40.50.12780">
    <property type="entry name" value="N-terminal domain of ligase-like"/>
    <property type="match status" value="2"/>
</dbReference>
<evidence type="ECO:0000256" key="2">
    <source>
        <dbReference type="ARBA" id="ARBA00022450"/>
    </source>
</evidence>
<dbReference type="CDD" id="cd05930">
    <property type="entry name" value="A_NRPS"/>
    <property type="match status" value="2"/>
</dbReference>
<keyword evidence="5" id="KW-0045">Antibiotic biosynthesis</keyword>
<dbReference type="InterPro" id="IPR045851">
    <property type="entry name" value="AMP-bd_C_sf"/>
</dbReference>
<dbReference type="InterPro" id="IPR001242">
    <property type="entry name" value="Condensation_dom"/>
</dbReference>
<dbReference type="InterPro" id="IPR023213">
    <property type="entry name" value="CAT-like_dom_sf"/>
</dbReference>
<dbReference type="PROSITE" id="PS00455">
    <property type="entry name" value="AMP_BINDING"/>
    <property type="match status" value="3"/>
</dbReference>
<dbReference type="Proteomes" id="UP001553843">
    <property type="component" value="Unassembled WGS sequence"/>
</dbReference>
<evidence type="ECO:0000256" key="4">
    <source>
        <dbReference type="ARBA" id="ARBA00022737"/>
    </source>
</evidence>
<feature type="region of interest" description="Disordered" evidence="6">
    <location>
        <begin position="2740"/>
        <end position="2767"/>
    </location>
</feature>
<dbReference type="EMBL" id="JBEYRS010000007">
    <property type="protein sequence ID" value="MEW2364149.1"/>
    <property type="molecule type" value="Genomic_DNA"/>
</dbReference>
<keyword evidence="2" id="KW-0596">Phosphopantetheine</keyword>
<proteinExistence type="predicted"/>
<comment type="cofactor">
    <cofactor evidence="1">
        <name>pantetheine 4'-phosphate</name>
        <dbReference type="ChEBI" id="CHEBI:47942"/>
    </cofactor>
</comment>
<dbReference type="NCBIfam" id="NF003417">
    <property type="entry name" value="PRK04813.1"/>
    <property type="match status" value="4"/>
</dbReference>
<dbReference type="Gene3D" id="1.10.1200.10">
    <property type="entry name" value="ACP-like"/>
    <property type="match status" value="4"/>
</dbReference>
<feature type="domain" description="Carrier" evidence="7">
    <location>
        <begin position="979"/>
        <end position="1054"/>
    </location>
</feature>
<dbReference type="PANTHER" id="PTHR45527:SF1">
    <property type="entry name" value="FATTY ACID SYNTHASE"/>
    <property type="match status" value="1"/>
</dbReference>
<evidence type="ECO:0000256" key="1">
    <source>
        <dbReference type="ARBA" id="ARBA00001957"/>
    </source>
</evidence>
<dbReference type="InterPro" id="IPR000873">
    <property type="entry name" value="AMP-dep_synth/lig_dom"/>
</dbReference>
<feature type="domain" description="Carrier" evidence="7">
    <location>
        <begin position="2049"/>
        <end position="2124"/>
    </location>
</feature>
<sequence>MDRSRSFADAEQELTPADARELPLTGAQAGVWFAQRVDPDLVIFRASEYLDIHGAVDPVLFERALRQVVEETDTLHIAFLDTADGPRQRIGVRPDWRLHVVDVSAEPDPRRAAVEWMERDLGRPMELTEPPLFTYALFRLAADRWYWYHAYHHILLDGVGAGLLVRRVAQVYTALAEGRDPGPAPFESVRTLLAEDLAYRRSPEFAADREFWLGQYADRPDPVALAPRPLRPTADFVRRSVQLPAEVQGALTEAAERAGVSRSRIIVAATAAFLHRMTGNPDVILGLSVTGRTSERSFKAPGMAANVLPLRVPVDPATTIGALLEGARSAVRGVMRHQRYRGEELRADLGLPRDHRRYFGPQLNIVPFDYDVRFADGRADAHNMSQRLIEDLAISVYDRVGDHGIRVDFDVHPELYDAEELAAHQDRYVDFLRRMALACAAPGTYVGRVGLLAGEEHTAAVPRVPAAREPGPTLPALFERQVCRAPAATAVECEGTTLDYAELNARANRLARLLAARGIGPEDRVALLLPRSELFAVAALGVLKAGAAYVPVDPGYPARRIGHILDDAAPTCVVVADGTASLTHGTDAPAFVLDAPDTRATLAGYAADDLTDTERTAPLTAACPAYVIYTSGSTGRPKGVVVTHGGIPHLTRAVVAHLGVRPGSRVLQFASMGFDAVVLELCMSLLTGATLVFAPGERLLPGHPLAEFTRQAGITHALLPPSSLAVLDPESDGLPPGMAFFVGGEACPAEVAARWSARHLMVNAYGPTEITVAATMSGPLTGDGEPPIGGALDGTRLHVLDTGLAPVPPGVPGELYVAGPGVARGYLGRPALSGERFVANPFGAPGERMYRTGDLVRQRRDGALEFVGRADEQVKIRGYRVEPGEAENALLRLSGVAQAAVVVRPDATGAPALAAYVVPDAGATLDPGAVRDALAELLPAYLVPATCTVLDAIPLTPNGKTDRKALPDPLTAESHSATAPRTAQESALCALFARVLKTDRVGIDDNFFDLGGHSLQVARLVLLIRSELGVECGVEAVFDAPTVRQLTARLTGGEKAADAPTGPVPVPRDGDLELSYAQRRLWFLSRLDGPSAAYHIPLVLTLDGPVDTGALEAALGDLTDRHESLRTLYRERAGVPVQHILVAGPASRPRLPRVEADDDRLYDALTAAAARPFDLAAEPPLRPALFSLAPERHVLLLLLHHIAADAESFGPLLRDLTAAYTARRDGHAPDLAPLPVQYADHAVWQRRVLGDERDPKSVVARQADFWKRALAGLPDHIDLPFDRPHPAGAGAVPSGHLLLRLDAEPHRRIAELARATGTSTFMVLQAALAATLSRHGAGDDIAVGVPVAGRPDETLADLVGFFTNTVVLRTDTSGDPTFRELLARAREFALAAYDHQDLPFERLVEALNPPRSMSRHPLFQVMLAMDSSRRALPSVAGLELGLLDLPAGNAKFDLSLNVRELTADGAADGLLIALEYRADVFEQDTAEGMLTRYGRLLRAVAADPDARIGHVPLLDAQERRRVLGEWNETAAAETLQDVVARVRSLAAEQPTAVAVTDEQGDLTYRELIDEVDALAARVQESGAAPESHVAVLAERGRLPVVGLLAALAASAAYLPLDTDAPAERSAELLTDADAPLLLAGPEHTGLADAIAAAAGRPVTVLRPDEAATTAPARPVAAPAADQLAYTLFTSGSTGRPKGAMVHHRGMNNHLLAKVADLGLTATDTVVQNAPLTFDISIWQMISPLLVGGRTLAVGRAVAADPDELFRRVVRERATVLEVVPSLLRAALEAWDEDTPVPALPDLRWLVVTGEELPGELCRRWSARFPAIPVVNAYGPTECSDDVTHAVLTRDQDTGRTTAPIGRAIRNTRLYVLSDRLQPVPVGVVGDLYVAGVGVGRGYLGDPAKTAYTFVADPYGGEGGRLYRTGDRVRYLPDGRLEFLGRRDDQVKIRGRRIELGEVEARLREQPGVKDAVATVTEGPGGLPRLIAHVVGDADPRAVREAMARALPDHLVPSAVHALDAIPLTPNGKTDRKALVTAGEPTAPAAAGRAPRTAQEELLCMLFADILGVGRVGADDNFFELGGHSLLATRLVSRIRSALGLEARVAAVFEAPTPAALAARLGATGAPRPALARRERPKALPLSPVQRGLWFINRLETAQGTYNIPFVVRLTGELDTRALEAAFAAVVARHESLRTVFPEVDGEPRQVVLDPAEAAPVLTVVDAVGQDPAAPIARAAGEGFDLVTQPPLRTTLLRTGEREHVLVVVVHHIAGDGWSAAPLADDLSKAYTAALDGTPPAWEPLPAQYADYALWQNELLGDESDPDSLISSQLAYWKQALAGLPEELRLPCDRPRPTGAGLPGGRVAFRLTAETHRALLGLARDRGATPFMVLHAALTALLSRLGAGTDIPVGTSVHGRGEEALDPLVGYFINSLVLRVDSAGDPTFEQLLERVRQTDVAAFAHQELPFERLVAALNPPRVLNRHPLFQVKLLLQNLTRADFTLPRLAAEALDHDPDTAKADLQFSLSETYDERGEPSGVEGALGYSADLFDRSTAQSFASRLVRLLEAVLADPGIRLGALDILAPAERHELLVTRNDTAHPVPDATLAQLFQERVALAPDAPAVVDGPLRLTYAQLDARAERLARQLTGRGAGTETLIALALPRSADAVAVMLAVGKAGAAYLPLDVDQPGPRLAMILADARPALLVTTTGTLAGTPALTETDVPLLLLGTEALLDAEDAEGAVEGADVTDPDAAPAGRPDAPPRGSGRGHEAAYVIYTSGSTGRPKGVVIEQRSLVNYALHCAACYPGLSGRTLLHSPLSFDLGLTALYGTLLAGGCLYVADLDERLDVPGGLTFAKVTPSHLPILELTPEAFAPAAQLVIGGEALRADQLAAWRAAHSEADVVNHYGPTETTVGCLDHTIPAGTPLDDGPVVVGGPLWNTRVYVLDGGLGVVPFGVVGELYVGGVGVGRGYVGCAGVTAGRFVADPFGGGGGRLYRTGDLVRWTVGGLEFVGRVDGQVKVRGFRVELGEVEAALRGVEGVSGAVASVVAGPDGGGRLVGFVSGGVDPLVVRGVVAGVLPGYAVPSVVVGVEELPLTPNGKVDRSALPVPVMSGVGVGRGPRSVVEEVLCGLFGEVLGVGVVGVEDDFFVLGGHSLLATRLVSRVRGVFGVEVPVRAVFEAPSVAGLARWVESGAVGGRVGVDVRERPAVIPLSYAQRRLWFIDRLEGPGATYNVPLVLRLTGEIDRPALRAALRDLTTRHESLRTIYPEHDGVPCQHVLDPVAGAPELEEARVAPEALRAAVEKTVLPGFDLATRPPLRVRLLTTGPDTAALVLVMHHITGDGWSHAPMLRDLSAAYAARRAGEPPQWQPLPVQYADYTLWQRDMLGDEDDPDSELNRQLSYWKQALAGLPEGLEYRTDRPRPELATHRGDSVPIRLGPAEHAAVVQLARANGVSVFMVLQAALAALLTRMGAGTDIPLGAPTAGRTDSALDELVGFFVNTLVLRTDTSGDPTFRQLLTRVRESDLAAYAHQDVPFDRLVEEINPARSLARHPLFQVMLILHNTAEPDVALPGLAAHVEGAQAPVARFDMSFSLRERYGDNGDAQGIQGQIRYAVDLFDRTTTATLAARFQRLLTAAAHDPDLTVDALPVLDEKERHELLAVRNDTAHACPDGSLPDLFRAQAARTPQTVAFEDGATTLTYRELDERSDRLAATLTSRGVGPEDRVALLLGSRARHVVAVLAVAKAGGVYVPLDRRSPQARLRHILAAARAVAVVADRTTLADVPDGEATLVRADEPDVPTAQRPGPRVAVHPDQLAYVIHTSGSTGVPKGVAVSHRSVVDMVHYRWWGHGADDRVLMHLPVSFDASTYELWGPLLRGARIIAFDGEAGDIDALARTMTAHRVTAGLFGEGLFRLLAENHPECFAGLRDIYVGGDAVSATAVRKVLAHAGTARLTNTYGPTECTQCAVHHALTAEDVARGSMPIGRPLDNTRVYVLDDRLRPVPPGVTGELHIAGTGLARGYAEQPGLTAERFVADPFGPAGSRMYRTGDRVWWRHDGVLEFAGRTDTQVKIRGFRIEPGEVESAVAACPGVAQAVVVAHEARPGDRRLVAYVVAEPAAFDEAALARRVAAELPDYMLPAAFVRLDALPLSRNGKLDKAALPAPEFTAGAGRAPGDARERVLCALVAELLGLPEVGADDNFFAVGGDSIVSIQLVARARQAGLLITPRDVFQHQSVAALARAARDVGTARTPADDGVGTVPVTPIMAWLRERGGPYAGFNQSLLLRVPPAPDRAGLVRAVQAVLDRHDMLRAVLSRSQDGRWALETRPAGAVRAEECVRRVALPPAGEEADRARIIADHGEAARRELDPDAGVMTRVVWFDAGPDHEGRLLIIAHHLVVDGVSWRVLAPDLMSVWHDRTADAAAALAPVGTSFRGWAHRLAEQAPTPQVRDELPFWQAVAATPDPLLGHRPLDPARDTVGTTRRVTAVLSAEDTAPLLTTVPTVLRATVDEVLLSGFALALGRWRADDNSTPRTRGPARHTAALLDLEGHGRDVTDDEADLSRTVGWFTTLYPVAVDPGVLWRAGDAAAAGEGLRAVKEQLRAVPRKGLGHGQLRHLDPESADRLAGTATPQIGFNYLGRVRVDAGAERWGGAPEDVRIASADPEMPCAHALEISAITHDTPTGPRLRATLTWPAGLLDEPRVQALADLWFAALAALGRHAADPAAGGHTPSDLSLVDLTQDEIDALEAEL</sequence>
<dbReference type="InterPro" id="IPR036736">
    <property type="entry name" value="ACP-like_sf"/>
</dbReference>
<dbReference type="SUPFAM" id="SSF52777">
    <property type="entry name" value="CoA-dependent acyltransferases"/>
    <property type="match status" value="10"/>
</dbReference>
<evidence type="ECO:0000259" key="7">
    <source>
        <dbReference type="PROSITE" id="PS50075"/>
    </source>
</evidence>
<dbReference type="Gene3D" id="3.30.300.30">
    <property type="match status" value="4"/>
</dbReference>
<comment type="caution">
    <text evidence="8">The sequence shown here is derived from an EMBL/GenBank/DDBJ whole genome shotgun (WGS) entry which is preliminary data.</text>
</comment>
<dbReference type="Pfam" id="PF00668">
    <property type="entry name" value="Condensation"/>
    <property type="match status" value="5"/>
</dbReference>
<feature type="region of interest" description="Disordered" evidence="6">
    <location>
        <begin position="3413"/>
        <end position="3432"/>
    </location>
</feature>
<dbReference type="InterPro" id="IPR020806">
    <property type="entry name" value="PKS_PP-bd"/>
</dbReference>
<dbReference type="InterPro" id="IPR020845">
    <property type="entry name" value="AMP-binding_CS"/>
</dbReference>
<evidence type="ECO:0000256" key="6">
    <source>
        <dbReference type="SAM" id="MobiDB-lite"/>
    </source>
</evidence>
<dbReference type="SMART" id="SM00823">
    <property type="entry name" value="PKS_PP"/>
    <property type="match status" value="4"/>
</dbReference>
<feature type="compositionally biased region" description="Low complexity" evidence="6">
    <location>
        <begin position="2740"/>
        <end position="2763"/>
    </location>
</feature>
<dbReference type="SUPFAM" id="SSF56801">
    <property type="entry name" value="Acetyl-CoA synthetase-like"/>
    <property type="match status" value="4"/>
</dbReference>
<dbReference type="Pfam" id="PF00501">
    <property type="entry name" value="AMP-binding"/>
    <property type="match status" value="4"/>
</dbReference>
<dbReference type="InterPro" id="IPR009081">
    <property type="entry name" value="PP-bd_ACP"/>
</dbReference>
<feature type="domain" description="Carrier" evidence="7">
    <location>
        <begin position="4172"/>
        <end position="4246"/>
    </location>
</feature>
<feature type="compositionally biased region" description="Basic and acidic residues" evidence="6">
    <location>
        <begin position="3413"/>
        <end position="3430"/>
    </location>
</feature>
<keyword evidence="3" id="KW-0597">Phosphoprotein</keyword>
<dbReference type="PROSITE" id="PS50075">
    <property type="entry name" value="CARRIER"/>
    <property type="match status" value="4"/>
</dbReference>
<gene>
    <name evidence="8" type="ORF">AB0887_19690</name>
</gene>
<evidence type="ECO:0000256" key="3">
    <source>
        <dbReference type="ARBA" id="ARBA00022553"/>
    </source>
</evidence>
<reference evidence="8 9" key="1">
    <citation type="submission" date="2024-06" db="EMBL/GenBank/DDBJ databases">
        <title>The Natural Products Discovery Center: Release of the First 8490 Sequenced Strains for Exploring Actinobacteria Biosynthetic Diversity.</title>
        <authorList>
            <person name="Kalkreuter E."/>
            <person name="Kautsar S.A."/>
            <person name="Yang D."/>
            <person name="Bader C.D."/>
            <person name="Teijaro C.N."/>
            <person name="Fluegel L."/>
            <person name="Davis C.M."/>
            <person name="Simpson J.R."/>
            <person name="Lauterbach L."/>
            <person name="Steele A.D."/>
            <person name="Gui C."/>
            <person name="Meng S."/>
            <person name="Li G."/>
            <person name="Viehrig K."/>
            <person name="Ye F."/>
            <person name="Su P."/>
            <person name="Kiefer A.F."/>
            <person name="Nichols A."/>
            <person name="Cepeda A.J."/>
            <person name="Yan W."/>
            <person name="Fan B."/>
            <person name="Jiang Y."/>
            <person name="Adhikari A."/>
            <person name="Zheng C.-J."/>
            <person name="Schuster L."/>
            <person name="Cowan T.M."/>
            <person name="Smanski M.J."/>
            <person name="Chevrette M.G."/>
            <person name="De Carvalho L.P.S."/>
            <person name="Shen B."/>
        </authorList>
    </citation>
    <scope>NUCLEOTIDE SEQUENCE [LARGE SCALE GENOMIC DNA]</scope>
    <source>
        <strain evidence="8 9">NPDC047833</strain>
    </source>
</reference>